<sequence length="265" mass="29707">MANHLLRSSDQPVYVSTAEGVDSHLDIYLHSLVGTLQNELKGNLLAVYLFGSAGYGAYEPGISDVDVYAIVNESVLDLHKLSRTISHAAIPCPARKLEFVLFTRANAAKQTAHPVFEMNFNTGRNMHEYLNLNALTEPRFWFLLDIAIGRDLGKSLFGPPPHTLFPAPKREWIFDCMFESLAWQRRNGPICCDGILNACREVSYAKTFRWVSKMDGGAWMLENYNHPNIVDLAMKARLSKAGLPQDLASEFLGFVENELRGCRAN</sequence>
<feature type="domain" description="Polymerase nucleotidyl transferase" evidence="1">
    <location>
        <begin position="44"/>
        <end position="75"/>
    </location>
</feature>
<accession>A0A2V5I9Q4</accession>
<dbReference type="InterPro" id="IPR002934">
    <property type="entry name" value="Polymerase_NTP_transf_dom"/>
</dbReference>
<name>A0A2V5I9Q4_ASPV1</name>
<dbReference type="InterPro" id="IPR043519">
    <property type="entry name" value="NT_sf"/>
</dbReference>
<keyword evidence="3" id="KW-1185">Reference proteome</keyword>
<organism evidence="2 3">
    <name type="scientific">Aspergillus violaceofuscus (strain CBS 115571)</name>
    <dbReference type="NCBI Taxonomy" id="1450538"/>
    <lineage>
        <taxon>Eukaryota</taxon>
        <taxon>Fungi</taxon>
        <taxon>Dikarya</taxon>
        <taxon>Ascomycota</taxon>
        <taxon>Pezizomycotina</taxon>
        <taxon>Eurotiomycetes</taxon>
        <taxon>Eurotiomycetidae</taxon>
        <taxon>Eurotiales</taxon>
        <taxon>Aspergillaceae</taxon>
        <taxon>Aspergillus</taxon>
    </lineage>
</organism>
<dbReference type="EMBL" id="KZ825123">
    <property type="protein sequence ID" value="PYI20767.1"/>
    <property type="molecule type" value="Genomic_DNA"/>
</dbReference>
<dbReference type="Pfam" id="PF01909">
    <property type="entry name" value="NTP_transf_2"/>
    <property type="match status" value="1"/>
</dbReference>
<reference evidence="2 3" key="1">
    <citation type="submission" date="2018-02" db="EMBL/GenBank/DDBJ databases">
        <title>The genomes of Aspergillus section Nigri reveals drivers in fungal speciation.</title>
        <authorList>
            <consortium name="DOE Joint Genome Institute"/>
            <person name="Vesth T.C."/>
            <person name="Nybo J."/>
            <person name="Theobald S."/>
            <person name="Brandl J."/>
            <person name="Frisvad J.C."/>
            <person name="Nielsen K.F."/>
            <person name="Lyhne E.K."/>
            <person name="Kogle M.E."/>
            <person name="Kuo A."/>
            <person name="Riley R."/>
            <person name="Clum A."/>
            <person name="Nolan M."/>
            <person name="Lipzen A."/>
            <person name="Salamov A."/>
            <person name="Henrissat B."/>
            <person name="Wiebenga A."/>
            <person name="De vries R.P."/>
            <person name="Grigoriev I.V."/>
            <person name="Mortensen U.H."/>
            <person name="Andersen M.R."/>
            <person name="Baker S.E."/>
        </authorList>
    </citation>
    <scope>NUCLEOTIDE SEQUENCE [LARGE SCALE GENOMIC DNA]</scope>
    <source>
        <strain evidence="2 3">CBS 115571</strain>
    </source>
</reference>
<dbReference type="OMA" id="MNFNTGR"/>
<dbReference type="Proteomes" id="UP000249829">
    <property type="component" value="Unassembled WGS sequence"/>
</dbReference>
<dbReference type="SUPFAM" id="SSF81301">
    <property type="entry name" value="Nucleotidyltransferase"/>
    <property type="match status" value="1"/>
</dbReference>
<evidence type="ECO:0000313" key="2">
    <source>
        <dbReference type="EMBL" id="PYI20767.1"/>
    </source>
</evidence>
<proteinExistence type="predicted"/>
<dbReference type="CDD" id="cd05403">
    <property type="entry name" value="NT_KNTase_like"/>
    <property type="match status" value="1"/>
</dbReference>
<dbReference type="GO" id="GO:0016779">
    <property type="term" value="F:nucleotidyltransferase activity"/>
    <property type="evidence" value="ECO:0007669"/>
    <property type="project" value="InterPro"/>
</dbReference>
<evidence type="ECO:0000313" key="3">
    <source>
        <dbReference type="Proteomes" id="UP000249829"/>
    </source>
</evidence>
<gene>
    <name evidence="2" type="ORF">BO99DRAFT_357571</name>
</gene>
<evidence type="ECO:0000259" key="1">
    <source>
        <dbReference type="Pfam" id="PF01909"/>
    </source>
</evidence>
<dbReference type="AlphaFoldDB" id="A0A2V5I9Q4"/>
<protein>
    <recommendedName>
        <fullName evidence="1">Polymerase nucleotidyl transferase domain-containing protein</fullName>
    </recommendedName>
</protein>